<feature type="chain" id="PRO_5003410931" evidence="1">
    <location>
        <begin position="25"/>
        <end position="81"/>
    </location>
</feature>
<dbReference type="PROSITE" id="PS51257">
    <property type="entry name" value="PROKAR_LIPOPROTEIN"/>
    <property type="match status" value="1"/>
</dbReference>
<dbReference type="PROSITE" id="PS00282">
    <property type="entry name" value="KAZAL_1"/>
    <property type="match status" value="1"/>
</dbReference>
<organism evidence="3">
    <name type="scientific">Locusta migratoria</name>
    <name type="common">Migratory locust</name>
    <dbReference type="NCBI Taxonomy" id="7004"/>
    <lineage>
        <taxon>Eukaryota</taxon>
        <taxon>Metazoa</taxon>
        <taxon>Ecdysozoa</taxon>
        <taxon>Arthropoda</taxon>
        <taxon>Hexapoda</taxon>
        <taxon>Insecta</taxon>
        <taxon>Pterygota</taxon>
        <taxon>Neoptera</taxon>
        <taxon>Polyneoptera</taxon>
        <taxon>Orthoptera</taxon>
        <taxon>Caelifera</taxon>
        <taxon>Acrididea</taxon>
        <taxon>Acridomorpha</taxon>
        <taxon>Acridoidea</taxon>
        <taxon>Acrididae</taxon>
        <taxon>Oedipodinae</taxon>
        <taxon>Locusta</taxon>
    </lineage>
</organism>
<dbReference type="PANTHER" id="PTHR21131:SF0">
    <property type="entry name" value="GEO10195P1-RELATED"/>
    <property type="match status" value="1"/>
</dbReference>
<dbReference type="Gene3D" id="3.30.60.30">
    <property type="match status" value="1"/>
</dbReference>
<dbReference type="PANTHER" id="PTHR21131">
    <property type="entry name" value="SERINE-TYPE ENDOPEPTIDASE INHIBITOR"/>
    <property type="match status" value="1"/>
</dbReference>
<feature type="domain" description="Kazal-like" evidence="2">
    <location>
        <begin position="26"/>
        <end position="78"/>
    </location>
</feature>
<accession>G0W2S7</accession>
<dbReference type="InterPro" id="IPR053265">
    <property type="entry name" value="Serpin"/>
</dbReference>
<sequence>MDRKTLVCLAVVLLVASAVSCASASRLGERVCACPRIYRPLCASDGKTYANECVFKCEMFKGRIESDVQIVREGSCEPEIF</sequence>
<evidence type="ECO:0000256" key="1">
    <source>
        <dbReference type="SAM" id="SignalP"/>
    </source>
</evidence>
<gene>
    <name evidence="3" type="primary">PSTI</name>
</gene>
<dbReference type="InterPro" id="IPR002350">
    <property type="entry name" value="Kazal_dom"/>
</dbReference>
<keyword evidence="1" id="KW-0732">Signal</keyword>
<dbReference type="SMART" id="SM00280">
    <property type="entry name" value="KAZAL"/>
    <property type="match status" value="1"/>
</dbReference>
<dbReference type="PROSITE" id="PS51465">
    <property type="entry name" value="KAZAL_2"/>
    <property type="match status" value="1"/>
</dbReference>
<dbReference type="CDD" id="cd00104">
    <property type="entry name" value="KAZAL_FS"/>
    <property type="match status" value="1"/>
</dbReference>
<feature type="signal peptide" evidence="1">
    <location>
        <begin position="1"/>
        <end position="24"/>
    </location>
</feature>
<evidence type="ECO:0000313" key="3">
    <source>
        <dbReference type="EMBL" id="CCD17769.1"/>
    </source>
</evidence>
<dbReference type="SUPFAM" id="SSF100895">
    <property type="entry name" value="Kazal-type serine protease inhibitors"/>
    <property type="match status" value="1"/>
</dbReference>
<evidence type="ECO:0000259" key="2">
    <source>
        <dbReference type="PROSITE" id="PS51465"/>
    </source>
</evidence>
<dbReference type="EMBL" id="HE578185">
    <property type="protein sequence ID" value="CCD17769.1"/>
    <property type="molecule type" value="mRNA"/>
</dbReference>
<dbReference type="AlphaFoldDB" id="G0W2S7"/>
<dbReference type="InterPro" id="IPR036058">
    <property type="entry name" value="Kazal_dom_sf"/>
</dbReference>
<reference evidence="3" key="1">
    <citation type="journal article" date="2011" name="Insect Biochem. Mol. Biol.">
        <title>Functional analysis of a pancreatic secretory trypsin inhibitor-like protein in insects: silencing effects resemble the human pancreatic autodigestion phenotype.</title>
        <authorList>
            <person name="Van Hoef V."/>
            <person name="Breugelmans B."/>
            <person name="Spit J."/>
            <person name="Simonet G."/>
            <person name="Zels S."/>
            <person name="Billen J."/>
            <person name="Vandenbroeck J."/>
        </authorList>
    </citation>
    <scope>NUCLEOTIDE SEQUENCE</scope>
    <source>
        <tissue evidence="3">Midgut</tissue>
    </source>
</reference>
<protein>
    <submittedName>
        <fullName evidence="3">PSTI</fullName>
    </submittedName>
</protein>
<name>G0W2S7_LOCMI</name>
<dbReference type="Pfam" id="PF00050">
    <property type="entry name" value="Kazal_1"/>
    <property type="match status" value="1"/>
</dbReference>
<proteinExistence type="evidence at transcript level"/>